<feature type="binding site" evidence="3">
    <location>
        <position position="435"/>
    </location>
    <ligand>
        <name>Mg(2+)</name>
        <dbReference type="ChEBI" id="CHEBI:18420"/>
    </ligand>
</feature>
<dbReference type="GO" id="GO:0048039">
    <property type="term" value="F:ubiquinone binding"/>
    <property type="evidence" value="ECO:0007669"/>
    <property type="project" value="UniProtKB-UniRule"/>
</dbReference>
<keyword evidence="3" id="KW-0547">Nucleotide-binding</keyword>
<evidence type="ECO:0000259" key="7">
    <source>
        <dbReference type="Pfam" id="PF02776"/>
    </source>
</evidence>
<feature type="binding site" evidence="3">
    <location>
        <position position="50"/>
    </location>
    <ligand>
        <name>thiamine diphosphate</name>
        <dbReference type="ChEBI" id="CHEBI:58937"/>
    </ligand>
</feature>
<comment type="catalytic activity">
    <reaction evidence="3">
        <text>a ubiquinone + pyruvate + H2O = a ubiquinol + acetate + CO2</text>
        <dbReference type="Rhea" id="RHEA:27405"/>
        <dbReference type="Rhea" id="RHEA-COMP:9565"/>
        <dbReference type="Rhea" id="RHEA-COMP:9566"/>
        <dbReference type="ChEBI" id="CHEBI:15361"/>
        <dbReference type="ChEBI" id="CHEBI:15377"/>
        <dbReference type="ChEBI" id="CHEBI:16389"/>
        <dbReference type="ChEBI" id="CHEBI:16526"/>
        <dbReference type="ChEBI" id="CHEBI:17976"/>
        <dbReference type="ChEBI" id="CHEBI:30089"/>
        <dbReference type="EC" id="1.2.5.1"/>
    </reaction>
</comment>
<dbReference type="PANTHER" id="PTHR42981:SF2">
    <property type="entry name" value="PYRUVATE DEHYDROGENASE [UBIQUINONE]"/>
    <property type="match status" value="1"/>
</dbReference>
<dbReference type="Pfam" id="PF00205">
    <property type="entry name" value="TPP_enzyme_M"/>
    <property type="match status" value="1"/>
</dbReference>
<keyword evidence="3" id="KW-0472">Membrane</keyword>
<keyword evidence="3" id="KW-0446">Lipid-binding</keyword>
<dbReference type="InterPro" id="IPR047212">
    <property type="entry name" value="TPP_POXB-like"/>
</dbReference>
<dbReference type="EC" id="1.2.5.1" evidence="3"/>
<reference evidence="8 9" key="1">
    <citation type="submission" date="2016-04" db="EMBL/GenBank/DDBJ databases">
        <title>Draft genome sequence of Janthinobacterium psychrotolerans sp. nov., isolated from freshwater sediments in Denmark.</title>
        <authorList>
            <person name="Gong X."/>
            <person name="Skrivergaard S."/>
            <person name="Korsgaard B.S."/>
            <person name="Schreiber L."/>
            <person name="Marshall I.P."/>
            <person name="Finster K."/>
            <person name="Schramm A."/>
        </authorList>
    </citation>
    <scope>NUCLEOTIDE SEQUENCE [LARGE SCALE GENOMIC DNA]</scope>
    <source>
        <strain evidence="8 9">S3-2</strain>
    </source>
</reference>
<keyword evidence="3" id="KW-0479">Metal-binding</keyword>
<keyword evidence="3" id="KW-0274">FAD</keyword>
<dbReference type="GO" id="GO:0030976">
    <property type="term" value="F:thiamine pyrophosphate binding"/>
    <property type="evidence" value="ECO:0007669"/>
    <property type="project" value="UniProtKB-UniRule"/>
</dbReference>
<comment type="domain">
    <text evidence="3">Has 4 domains; the Pyr domain which binds the pyrimidine moiety of the thiamine pyrophosphate cofactor, the FAD-binding domain, the PP-binding domain which binds the pyrophosphate portion of thiamine pyrophosphate and the C-terminal membrane binding region. The C-terminus is held closely against the rest of the protein and covers the active site; during activation it unfolds from the rest of the protein and forms an amphipathic helix upon membrane binding, exposing the active site.</text>
</comment>
<dbReference type="Pfam" id="PF02775">
    <property type="entry name" value="TPP_enzyme_C"/>
    <property type="match status" value="1"/>
</dbReference>
<feature type="binding site" evidence="3">
    <location>
        <position position="292"/>
    </location>
    <ligand>
        <name>FAD</name>
        <dbReference type="ChEBI" id="CHEBI:57692"/>
    </ligand>
</feature>
<comment type="similarity">
    <text evidence="1 3 4">Belongs to the TPP enzyme family.</text>
</comment>
<evidence type="ECO:0000256" key="1">
    <source>
        <dbReference type="ARBA" id="ARBA00007812"/>
    </source>
</evidence>
<organism evidence="8 9">
    <name type="scientific">Janthinobacterium psychrotolerans</name>
    <dbReference type="NCBI Taxonomy" id="1747903"/>
    <lineage>
        <taxon>Bacteria</taxon>
        <taxon>Pseudomonadati</taxon>
        <taxon>Pseudomonadota</taxon>
        <taxon>Betaproteobacteria</taxon>
        <taxon>Burkholderiales</taxon>
        <taxon>Oxalobacteraceae</taxon>
        <taxon>Janthinobacterium</taxon>
    </lineage>
</organism>
<dbReference type="CDD" id="cd07039">
    <property type="entry name" value="TPP_PYR_POX"/>
    <property type="match status" value="1"/>
</dbReference>
<keyword evidence="3" id="KW-0830">Ubiquinone</keyword>
<dbReference type="GO" id="GO:0050660">
    <property type="term" value="F:flavin adenine dinucleotide binding"/>
    <property type="evidence" value="ECO:0007669"/>
    <property type="project" value="UniProtKB-UniRule"/>
</dbReference>
<evidence type="ECO:0000256" key="3">
    <source>
        <dbReference type="HAMAP-Rule" id="MF_00850"/>
    </source>
</evidence>
<dbReference type="InterPro" id="IPR044261">
    <property type="entry name" value="Pyruvate_dehydrogenase"/>
</dbReference>
<evidence type="ECO:0000256" key="4">
    <source>
        <dbReference type="RuleBase" id="RU362132"/>
    </source>
</evidence>
<dbReference type="GO" id="GO:0008289">
    <property type="term" value="F:lipid binding"/>
    <property type="evidence" value="ECO:0007669"/>
    <property type="project" value="UniProtKB-UniRule"/>
</dbReference>
<name>A0A1A7C437_9BURK</name>
<keyword evidence="2 3" id="KW-0786">Thiamine pyrophosphate</keyword>
<feature type="region of interest" description="Membrane-binding domain" evidence="3">
    <location>
        <begin position="533"/>
        <end position="574"/>
    </location>
</feature>
<evidence type="ECO:0000259" key="5">
    <source>
        <dbReference type="Pfam" id="PF00205"/>
    </source>
</evidence>
<comment type="function">
    <text evidence="3">A peripheral cell membrane enzyme that catalyzes the oxidative decarboxylation of pyruvate to form acetate and CO(2). It channels electrons from the cytoplasm to the respiratory chain at the cell membrane via ubiquinone.</text>
</comment>
<feature type="binding site" evidence="3">
    <location>
        <begin position="274"/>
        <end position="278"/>
    </location>
    <ligand>
        <name>FAD</name>
        <dbReference type="ChEBI" id="CHEBI:57692"/>
    </ligand>
</feature>
<dbReference type="Proteomes" id="UP000092713">
    <property type="component" value="Unassembled WGS sequence"/>
</dbReference>
<dbReference type="InterPro" id="IPR012000">
    <property type="entry name" value="Thiamin_PyroP_enz_cen_dom"/>
</dbReference>
<dbReference type="PROSITE" id="PS00187">
    <property type="entry name" value="TPP_ENZYMES"/>
    <property type="match status" value="1"/>
</dbReference>
<keyword evidence="3" id="KW-0460">Magnesium</keyword>
<sequence length="574" mass="60650">MSLTVADLLATTLAEAGVTRIWGVTGDSLNGLSDSLRRMGGIEWMHVRHEETAAFAAGAEAAITGGLAVCAGSCGPGNLHLINGLFDCKRNHVPVLAIAAHIPSSEVGLGYFQETHPQELFRECADFIELISNPEQLPGVLHRALNTAIGRNGVAVLVIPGDVALMPAPAGKLPKLALPEAPRVIPVAAEIERLAGLLNGSTKVTILAGSGCAGQHDAVVALAAALKAPMVHALRGKEHVEWDNPYDVGMTGMIGFSSGYHAMMSCDTLLMLGTDFPYRAFYPREAQVIQIDRDPGALGRRVPLTQGLVGDVGETIAALLPLLQARTERGFLDQALEHYQEARHGLDELASPSASGRPIHPQYLARRLSELAADDAIFTADVGTPTVWAARYLAMNGRRRLLGSFNHGSMANALPQAIGAQAAAPHKQVISLSGDGGFTMMMGDFISLSQLGLPVKVVVVNNGSLGFVAMEMKAGGYLDTGTDLANPDFAAMASAMGILGIRVDNASDLDEALRRAFAHPGPVLVDVVTAKQELVIPPRIGLEQAKGFSLFMLKAMINGRGDEVVDLARTNLRF</sequence>
<feature type="domain" description="Thiamine pyrophosphate enzyme N-terminal TPP-binding" evidence="7">
    <location>
        <begin position="4"/>
        <end position="115"/>
    </location>
</feature>
<comment type="cofactor">
    <cofactor evidence="3">
        <name>FAD</name>
        <dbReference type="ChEBI" id="CHEBI:57692"/>
    </cofactor>
    <text evidence="3">Binds 1 FAD per subunit.</text>
</comment>
<evidence type="ECO:0000256" key="2">
    <source>
        <dbReference type="ARBA" id="ARBA00023052"/>
    </source>
</evidence>
<dbReference type="PATRIC" id="fig|1747903.4.peg.4108"/>
<dbReference type="GO" id="GO:0042867">
    <property type="term" value="P:pyruvate catabolic process"/>
    <property type="evidence" value="ECO:0007669"/>
    <property type="project" value="UniProtKB-UniRule"/>
</dbReference>
<dbReference type="PANTHER" id="PTHR42981">
    <property type="entry name" value="PYRUVATE DEHYDROGENASE [UBIQUINONE]"/>
    <property type="match status" value="1"/>
</dbReference>
<dbReference type="EMBL" id="LOCQ01000047">
    <property type="protein sequence ID" value="OBV40472.1"/>
    <property type="molecule type" value="Genomic_DNA"/>
</dbReference>
<comment type="cofactor">
    <cofactor evidence="3">
        <name>Mg(2+)</name>
        <dbReference type="ChEBI" id="CHEBI:18420"/>
    </cofactor>
    <text evidence="3">Binds 1 Mg(2+) ion per subunit.</text>
</comment>
<dbReference type="RefSeq" id="WP_065306976.1">
    <property type="nucleotide sequence ID" value="NZ_LOCQ01000047.1"/>
</dbReference>
<evidence type="ECO:0000313" key="8">
    <source>
        <dbReference type="EMBL" id="OBV40472.1"/>
    </source>
</evidence>
<feature type="region of interest" description="FAD-binding domain" evidence="3">
    <location>
        <begin position="183"/>
        <end position="334"/>
    </location>
</feature>
<dbReference type="InterPro" id="IPR012001">
    <property type="entry name" value="Thiamin_PyroP_enz_TPP-bd_dom"/>
</dbReference>
<feature type="binding site" evidence="3">
    <location>
        <position position="462"/>
    </location>
    <ligand>
        <name>Mg(2+)</name>
        <dbReference type="ChEBI" id="CHEBI:18420"/>
    </ligand>
</feature>
<keyword evidence="3 8" id="KW-0560">Oxidoreductase</keyword>
<dbReference type="OrthoDB" id="2254214at2"/>
<comment type="caution">
    <text evidence="8">The sequence shown here is derived from an EMBL/GenBank/DDBJ whole genome shotgun (WGS) entry which is preliminary data.</text>
</comment>
<dbReference type="GO" id="GO:0005886">
    <property type="term" value="C:plasma membrane"/>
    <property type="evidence" value="ECO:0007669"/>
    <property type="project" value="UniProtKB-SubCell"/>
</dbReference>
<dbReference type="InterPro" id="IPR000399">
    <property type="entry name" value="TPP-bd_CS"/>
</dbReference>
<dbReference type="CDD" id="cd02014">
    <property type="entry name" value="TPP_POX"/>
    <property type="match status" value="1"/>
</dbReference>
<evidence type="ECO:0000259" key="6">
    <source>
        <dbReference type="Pfam" id="PF02775"/>
    </source>
</evidence>
<dbReference type="Gene3D" id="3.40.50.970">
    <property type="match status" value="2"/>
</dbReference>
<comment type="subcellular location">
    <subcellularLocation>
        <location evidence="3">Cell membrane</location>
        <topology evidence="3">Peripheral membrane protein</topology>
        <orientation evidence="3">Cytoplasmic side</orientation>
    </subcellularLocation>
</comment>
<dbReference type="GO" id="GO:0000287">
    <property type="term" value="F:magnesium ion binding"/>
    <property type="evidence" value="ECO:0007669"/>
    <property type="project" value="UniProtKB-UniRule"/>
</dbReference>
<comment type="caution">
    <text evidence="3">Lacks conserved residue(s) required for the propagation of feature annotation.</text>
</comment>
<feature type="binding site" evidence="3">
    <location>
        <begin position="462"/>
        <end position="468"/>
    </location>
    <ligand>
        <name>thiamine diphosphate</name>
        <dbReference type="ChEBI" id="CHEBI:58937"/>
    </ligand>
</feature>
<dbReference type="SUPFAM" id="SSF52518">
    <property type="entry name" value="Thiamin diphosphate-binding fold (THDP-binding)"/>
    <property type="match status" value="2"/>
</dbReference>
<dbReference type="InterPro" id="IPR011766">
    <property type="entry name" value="TPP_enzyme_TPP-bd"/>
</dbReference>
<keyword evidence="3" id="KW-1003">Cell membrane</keyword>
<evidence type="ECO:0000313" key="9">
    <source>
        <dbReference type="Proteomes" id="UP000092713"/>
    </source>
</evidence>
<dbReference type="STRING" id="1747903.ASR47_101696"/>
<feature type="binding site" evidence="3">
    <location>
        <begin position="435"/>
        <end position="437"/>
    </location>
    <ligand>
        <name>thiamine diphosphate</name>
        <dbReference type="ChEBI" id="CHEBI:58937"/>
    </ligand>
</feature>
<dbReference type="HAMAP" id="MF_00850">
    <property type="entry name" value="POX"/>
    <property type="match status" value="1"/>
</dbReference>
<dbReference type="Gene3D" id="3.40.50.1220">
    <property type="entry name" value="TPP-binding domain"/>
    <property type="match status" value="1"/>
</dbReference>
<comment type="cofactor">
    <cofactor evidence="3">
        <name>thiamine diphosphate</name>
        <dbReference type="ChEBI" id="CHEBI:58937"/>
    </cofactor>
    <text evidence="3">Binds 1 thiamine pyrophosphate per subunit.</text>
</comment>
<comment type="subunit">
    <text evidence="3">Homotetramer.</text>
</comment>
<dbReference type="NCBIfam" id="NF006591">
    <property type="entry name" value="PRK09124.1"/>
    <property type="match status" value="1"/>
</dbReference>
<dbReference type="GO" id="GO:0052737">
    <property type="term" value="F:pyruvate dehydrogenase (quinone) activity"/>
    <property type="evidence" value="ECO:0007669"/>
    <property type="project" value="UniProtKB-UniRule"/>
</dbReference>
<feature type="domain" description="Thiamine pyrophosphate enzyme TPP-binding" evidence="6">
    <location>
        <begin position="381"/>
        <end position="527"/>
    </location>
</feature>
<keyword evidence="9" id="KW-1185">Reference proteome</keyword>
<dbReference type="InterPro" id="IPR029061">
    <property type="entry name" value="THDP-binding"/>
</dbReference>
<dbReference type="SUPFAM" id="SSF52467">
    <property type="entry name" value="DHS-like NAD/FAD-binding domain"/>
    <property type="match status" value="1"/>
</dbReference>
<dbReference type="InterPro" id="IPR047210">
    <property type="entry name" value="TPP_PYR_POXB-like"/>
</dbReference>
<dbReference type="FunFam" id="3.40.50.1220:FF:000013">
    <property type="entry name" value="Pyruvate dehydrogenase [ubiquinone]"/>
    <property type="match status" value="1"/>
</dbReference>
<feature type="domain" description="Thiamine pyrophosphate enzyme central" evidence="5">
    <location>
        <begin position="191"/>
        <end position="319"/>
    </location>
</feature>
<dbReference type="AlphaFoldDB" id="A0A1A7C437"/>
<feature type="site" description="Moves into active site upon enzyme activation, plays a role in electron transfer" evidence="3">
    <location>
        <position position="467"/>
    </location>
</feature>
<protein>
    <recommendedName>
        <fullName evidence="3">Pyruvate dehydrogenase [ubiquinone]</fullName>
        <ecNumber evidence="3">1.2.5.1</ecNumber>
    </recommendedName>
    <alternativeName>
        <fullName evidence="3">Pyruvate oxidase</fullName>
        <shortName evidence="3">POX</shortName>
    </alternativeName>
    <alternativeName>
        <fullName evidence="3">Pyruvate:ubiquinone-8 oxidoreductase</fullName>
    </alternativeName>
</protein>
<feature type="binding site" evidence="3">
    <location>
        <begin position="408"/>
        <end position="410"/>
    </location>
    <ligand>
        <name>thiamine diphosphate</name>
        <dbReference type="ChEBI" id="CHEBI:58937"/>
    </ligand>
</feature>
<keyword evidence="3 8" id="KW-0670">Pyruvate</keyword>
<dbReference type="InterPro" id="IPR047211">
    <property type="entry name" value="POXB-like"/>
</dbReference>
<dbReference type="Pfam" id="PF02776">
    <property type="entry name" value="TPP_enzyme_N"/>
    <property type="match status" value="1"/>
</dbReference>
<dbReference type="InterPro" id="IPR029035">
    <property type="entry name" value="DHS-like_NAD/FAD-binding_dom"/>
</dbReference>
<proteinExistence type="inferred from homology"/>
<accession>A0A1A7C437</accession>
<comment type="activity regulation">
    <text evidence="3">The C-terminus inhibits activity; it has to move for the enzyme to be active. Activated by lipid-binding, which occurs via the C-terminus.</text>
</comment>
<gene>
    <name evidence="3" type="primary">poxB</name>
    <name evidence="8" type="ORF">ASR47_101696</name>
</gene>
<keyword evidence="3" id="KW-0285">Flavoprotein</keyword>